<name>A0A0E1RWJ9_COCIM</name>
<dbReference type="Gene3D" id="3.90.1150.10">
    <property type="entry name" value="Aspartate Aminotransferase, domain 1"/>
    <property type="match status" value="1"/>
</dbReference>
<reference evidence="3" key="1">
    <citation type="journal article" date="2009" name="Genome Res.">
        <title>Comparative genomic analyses of the human fungal pathogens Coccidioides and their relatives.</title>
        <authorList>
            <person name="Sharpton T.J."/>
            <person name="Stajich J.E."/>
            <person name="Rounsley S.D."/>
            <person name="Gardner M.J."/>
            <person name="Wortman J.R."/>
            <person name="Jordar V.S."/>
            <person name="Maiti R."/>
            <person name="Kodira C.D."/>
            <person name="Neafsey D.E."/>
            <person name="Zeng Q."/>
            <person name="Hung C.-Y."/>
            <person name="McMahan C."/>
            <person name="Muszewska A."/>
            <person name="Grynberg M."/>
            <person name="Mandel M.A."/>
            <person name="Kellner E.M."/>
            <person name="Barker B.M."/>
            <person name="Galgiani J.N."/>
            <person name="Orbach M.J."/>
            <person name="Kirkland T.N."/>
            <person name="Cole G.T."/>
            <person name="Henn M.R."/>
            <person name="Birren B.W."/>
            <person name="Taylor J.W."/>
        </authorList>
    </citation>
    <scope>NUCLEOTIDE SEQUENCE [LARGE SCALE GENOMIC DNA]</scope>
    <source>
        <strain evidence="3">RS</strain>
    </source>
</reference>
<dbReference type="InterPro" id="IPR015421">
    <property type="entry name" value="PyrdxlP-dep_Trfase_major"/>
</dbReference>
<dbReference type="RefSeq" id="XP_001243736.1">
    <property type="nucleotide sequence ID" value="XM_001243735.2"/>
</dbReference>
<dbReference type="FunCoup" id="A0A0E1RWJ9">
    <property type="interactions" value="58"/>
</dbReference>
<dbReference type="Gene3D" id="3.40.640.10">
    <property type="entry name" value="Type I PLP-dependent aspartate aminotransferase-like (Major domain)"/>
    <property type="match status" value="1"/>
</dbReference>
<evidence type="ECO:0000313" key="2">
    <source>
        <dbReference type="EMBL" id="EAS32153.1"/>
    </source>
</evidence>
<dbReference type="InterPro" id="IPR004839">
    <property type="entry name" value="Aminotransferase_I/II_large"/>
</dbReference>
<dbReference type="OrthoDB" id="7042322at2759"/>
<reference evidence="3" key="2">
    <citation type="journal article" date="2010" name="Genome Res.">
        <title>Population genomic sequencing of Coccidioides fungi reveals recent hybridization and transposon control.</title>
        <authorList>
            <person name="Neafsey D.E."/>
            <person name="Barker B.M."/>
            <person name="Sharpton T.J."/>
            <person name="Stajich J.E."/>
            <person name="Park D.J."/>
            <person name="Whiston E."/>
            <person name="Hung C.-Y."/>
            <person name="McMahan C."/>
            <person name="White J."/>
            <person name="Sykes S."/>
            <person name="Heiman D."/>
            <person name="Young S."/>
            <person name="Zeng Q."/>
            <person name="Abouelleil A."/>
            <person name="Aftuck L."/>
            <person name="Bessette D."/>
            <person name="Brown A."/>
            <person name="FitzGerald M."/>
            <person name="Lui A."/>
            <person name="Macdonald J.P."/>
            <person name="Priest M."/>
            <person name="Orbach M.J."/>
            <person name="Galgiani J.N."/>
            <person name="Kirkland T.N."/>
            <person name="Cole G.T."/>
            <person name="Birren B.W."/>
            <person name="Henn M.R."/>
            <person name="Taylor J.W."/>
            <person name="Rounsley S.D."/>
        </authorList>
    </citation>
    <scope>GENOME REANNOTATION</scope>
    <source>
        <strain evidence="3">RS</strain>
    </source>
</reference>
<dbReference type="KEGG" id="cim:CIMG_03177"/>
<dbReference type="SUPFAM" id="SSF53383">
    <property type="entry name" value="PLP-dependent transferases"/>
    <property type="match status" value="1"/>
</dbReference>
<protein>
    <submittedName>
        <fullName evidence="2">Aminotransferase</fullName>
    </submittedName>
</protein>
<dbReference type="InterPro" id="IPR015424">
    <property type="entry name" value="PyrdxlP-dep_Trfase"/>
</dbReference>
<feature type="domain" description="Aminotransferase class I/classII large" evidence="1">
    <location>
        <begin position="38"/>
        <end position="429"/>
    </location>
</feature>
<gene>
    <name evidence="2" type="ORF">CIMG_03177</name>
</gene>
<evidence type="ECO:0000259" key="1">
    <source>
        <dbReference type="Pfam" id="PF00155"/>
    </source>
</evidence>
<proteinExistence type="predicted"/>
<dbReference type="STRING" id="246410.A0A0E1RWJ9"/>
<dbReference type="EMBL" id="GG704916">
    <property type="protein sequence ID" value="EAS32153.1"/>
    <property type="molecule type" value="Genomic_DNA"/>
</dbReference>
<dbReference type="OMA" id="MIALDSM"/>
<dbReference type="GO" id="GO:0030170">
    <property type="term" value="F:pyridoxal phosphate binding"/>
    <property type="evidence" value="ECO:0007669"/>
    <property type="project" value="InterPro"/>
</dbReference>
<dbReference type="AlphaFoldDB" id="A0A0E1RWJ9"/>
<keyword evidence="2" id="KW-0808">Transferase</keyword>
<dbReference type="PANTHER" id="PTHR42858">
    <property type="entry name" value="AMINOTRANSFERASE"/>
    <property type="match status" value="1"/>
</dbReference>
<sequence>MADEPKPPINLFRGWPNPSLHPTSALQAAATTVLLNPALSTPALGYGPDEGDPGLRAEIAKWLTEFYSPNDPITADRICISGGASQNLACVLQVFSDAEYTRRVWMVEPTYYLACRIFDDAGFANRLRAVPEDPEGIDIGFLERELEKCEDGTGPFEPNSKSPRPWRKIYKHIVYAVPTFSNPSGRIMSTRRREQLVRLARKFDALVITDDVYDFLQWKSDSPSAAEHPRKAVAPRLVDIDRVLDGGPKDAFGNVVSNGSFSKLIGAGCRVGWAEGTAKFAYGVSQTGSSRSGGAPSQLTSTYVRELLSTSFLPDYIDNTLRPVYARRHRIMLTAIRDNLTEPGVRLVKESNKFSGGYFVWLELPAGIKASHLASKAQEEESLLIGAGTMFRVEGDTSNQESRHNLERYVRLCFAYEEEQNLTKGVERLASLIRRYMRTLET</sequence>
<keyword evidence="2" id="KW-0032">Aminotransferase</keyword>
<dbReference type="PANTHER" id="PTHR42858:SF1">
    <property type="entry name" value="LD15494P"/>
    <property type="match status" value="1"/>
</dbReference>
<dbReference type="GeneID" id="4565107"/>
<dbReference type="VEuPathDB" id="FungiDB:CIMG_03177"/>
<organism evidence="2 3">
    <name type="scientific">Coccidioides immitis (strain RS)</name>
    <name type="common">Valley fever fungus</name>
    <dbReference type="NCBI Taxonomy" id="246410"/>
    <lineage>
        <taxon>Eukaryota</taxon>
        <taxon>Fungi</taxon>
        <taxon>Dikarya</taxon>
        <taxon>Ascomycota</taxon>
        <taxon>Pezizomycotina</taxon>
        <taxon>Eurotiomycetes</taxon>
        <taxon>Eurotiomycetidae</taxon>
        <taxon>Onygenales</taxon>
        <taxon>Onygenaceae</taxon>
        <taxon>Coccidioides</taxon>
    </lineage>
</organism>
<dbReference type="InParanoid" id="A0A0E1RWJ9"/>
<dbReference type="FunFam" id="3.40.640.10:FF:000080">
    <property type="entry name" value="Aminotransferase, putative"/>
    <property type="match status" value="1"/>
</dbReference>
<keyword evidence="3" id="KW-1185">Reference proteome</keyword>
<dbReference type="Pfam" id="PF00155">
    <property type="entry name" value="Aminotran_1_2"/>
    <property type="match status" value="1"/>
</dbReference>
<dbReference type="InterPro" id="IPR015422">
    <property type="entry name" value="PyrdxlP-dep_Trfase_small"/>
</dbReference>
<dbReference type="Proteomes" id="UP000001261">
    <property type="component" value="Unassembled WGS sequence"/>
</dbReference>
<dbReference type="GO" id="GO:0047536">
    <property type="term" value="F:2-aminoadipate transaminase activity"/>
    <property type="evidence" value="ECO:0007669"/>
    <property type="project" value="TreeGrafter"/>
</dbReference>
<accession>A0A0E1RWJ9</accession>
<dbReference type="CDD" id="cd00609">
    <property type="entry name" value="AAT_like"/>
    <property type="match status" value="1"/>
</dbReference>
<evidence type="ECO:0000313" key="3">
    <source>
        <dbReference type="Proteomes" id="UP000001261"/>
    </source>
</evidence>